<evidence type="ECO:0000256" key="1">
    <source>
        <dbReference type="ARBA" id="ARBA00004651"/>
    </source>
</evidence>
<dbReference type="GO" id="GO:0055085">
    <property type="term" value="P:transmembrane transport"/>
    <property type="evidence" value="ECO:0007669"/>
    <property type="project" value="InterPro"/>
</dbReference>
<protein>
    <submittedName>
        <fullName evidence="11">Phosphate ABC transporter, permease protein PstC</fullName>
    </submittedName>
</protein>
<keyword evidence="5" id="KW-0592">Phosphate transport</keyword>
<dbReference type="PANTHER" id="PTHR30425:SF1">
    <property type="entry name" value="PHOSPHATE TRANSPORT SYSTEM PERMEASE PROTEIN PSTC"/>
    <property type="match status" value="1"/>
</dbReference>
<evidence type="ECO:0000259" key="10">
    <source>
        <dbReference type="PROSITE" id="PS50928"/>
    </source>
</evidence>
<evidence type="ECO:0000256" key="7">
    <source>
        <dbReference type="ARBA" id="ARBA00022989"/>
    </source>
</evidence>
<evidence type="ECO:0000313" key="12">
    <source>
        <dbReference type="Proteomes" id="UP000004162"/>
    </source>
</evidence>
<dbReference type="CDD" id="cd06261">
    <property type="entry name" value="TM_PBP2"/>
    <property type="match status" value="1"/>
</dbReference>
<feature type="transmembrane region" description="Helical" evidence="9">
    <location>
        <begin position="368"/>
        <end position="388"/>
    </location>
</feature>
<keyword evidence="8 9" id="KW-0472">Membrane</keyword>
<reference evidence="11 12" key="1">
    <citation type="submission" date="2006-07" db="EMBL/GenBank/DDBJ databases">
        <title>Annotation of the draft genome assembly of Chlorobium ferroxidans DSM 13031.</title>
        <authorList>
            <consortium name="US DOE Joint Genome Institute (JGI-ORNL)"/>
            <person name="Larimer F."/>
            <person name="Land M."/>
            <person name="Hauser L."/>
        </authorList>
    </citation>
    <scope>NUCLEOTIDE SEQUENCE [LARGE SCALE GENOMIC DNA]</scope>
    <source>
        <strain evidence="11 12">DSM 13031</strain>
    </source>
</reference>
<keyword evidence="6 9" id="KW-0812">Transmembrane</keyword>
<gene>
    <name evidence="11" type="ORF">CferDRAFT_0855</name>
</gene>
<evidence type="ECO:0000256" key="3">
    <source>
        <dbReference type="ARBA" id="ARBA00022448"/>
    </source>
</evidence>
<dbReference type="GO" id="GO:0005886">
    <property type="term" value="C:plasma membrane"/>
    <property type="evidence" value="ECO:0007669"/>
    <property type="project" value="UniProtKB-SubCell"/>
</dbReference>
<accession>Q0YRI0</accession>
<feature type="transmembrane region" description="Helical" evidence="9">
    <location>
        <begin position="50"/>
        <end position="71"/>
    </location>
</feature>
<evidence type="ECO:0000256" key="9">
    <source>
        <dbReference type="RuleBase" id="RU363032"/>
    </source>
</evidence>
<evidence type="ECO:0000256" key="6">
    <source>
        <dbReference type="ARBA" id="ARBA00022692"/>
    </source>
</evidence>
<dbReference type="InterPro" id="IPR000515">
    <property type="entry name" value="MetI-like"/>
</dbReference>
<sequence length="403" mass="43879">MQKTHDHGNYQKYQTVMAEESCGEGNRTNTFVVSSRKRTIQKAVNRAGELLLLALASFVAVVVLFIFYFVARDAVPFFELRSFSEFFTTSEWYPADEPGKFGALSIIYGSLMVTLGSAMIAVPMGIAAAICLSDILPFSIRQYAKPVIEMLAAIPSVAFGFFALVVFAPLLQDKGGALLMWAWWILAAPFTVLFVIVLSDLLTTRIKDPARRKQLNLLSVLLFGLLSAGLLYRVGTLLHAIEILTGTNALNVSIILSFMALPTIVSVSEDALQAVGRDIREGSYALGATRAETIVKTILPAASSGILAAVILGIMRSLGETMVVWMASGNSAHIPEPWFNYLEAIRTLTATIAGDMGEADQVTGSARYHVLFAMGLLLLVISFICNLVSERIVVRQRRILSGQ</sequence>
<dbReference type="AlphaFoldDB" id="Q0YRI0"/>
<feature type="transmembrane region" description="Helical" evidence="9">
    <location>
        <begin position="215"/>
        <end position="232"/>
    </location>
</feature>
<dbReference type="PROSITE" id="PS50928">
    <property type="entry name" value="ABC_TM1"/>
    <property type="match status" value="1"/>
</dbReference>
<keyword evidence="3 9" id="KW-0813">Transport</keyword>
<dbReference type="EMBL" id="AASE01000010">
    <property type="protein sequence ID" value="EAT58914.1"/>
    <property type="molecule type" value="Genomic_DNA"/>
</dbReference>
<dbReference type="SUPFAM" id="SSF161098">
    <property type="entry name" value="MetI-like"/>
    <property type="match status" value="2"/>
</dbReference>
<comment type="subcellular location">
    <subcellularLocation>
        <location evidence="1 9">Cell membrane</location>
        <topology evidence="1 9">Multi-pass membrane protein</topology>
    </subcellularLocation>
</comment>
<feature type="domain" description="ABC transmembrane type-1" evidence="10">
    <location>
        <begin position="107"/>
        <end position="389"/>
    </location>
</feature>
<comment type="similarity">
    <text evidence="2">Belongs to the binding-protein-dependent transport system permease family. CysTW subfamily.</text>
</comment>
<organism evidence="11 12">
    <name type="scientific">Chlorobium ferrooxidans DSM 13031</name>
    <dbReference type="NCBI Taxonomy" id="377431"/>
    <lineage>
        <taxon>Bacteria</taxon>
        <taxon>Pseudomonadati</taxon>
        <taxon>Chlorobiota</taxon>
        <taxon>Chlorobiia</taxon>
        <taxon>Chlorobiales</taxon>
        <taxon>Chlorobiaceae</taxon>
        <taxon>Chlorobium/Pelodictyon group</taxon>
        <taxon>Chlorobium</taxon>
    </lineage>
</organism>
<feature type="transmembrane region" description="Helical" evidence="9">
    <location>
        <begin position="147"/>
        <end position="169"/>
    </location>
</feature>
<evidence type="ECO:0000313" key="11">
    <source>
        <dbReference type="EMBL" id="EAT58914.1"/>
    </source>
</evidence>
<proteinExistence type="inferred from homology"/>
<keyword evidence="4" id="KW-1003">Cell membrane</keyword>
<dbReference type="InterPro" id="IPR051124">
    <property type="entry name" value="Phosphate_Transport_Permease"/>
</dbReference>
<evidence type="ECO:0000256" key="4">
    <source>
        <dbReference type="ARBA" id="ARBA00022475"/>
    </source>
</evidence>
<comment type="caution">
    <text evidence="11">The sequence shown here is derived from an EMBL/GenBank/DDBJ whole genome shotgun (WGS) entry which is preliminary data.</text>
</comment>
<feature type="transmembrane region" description="Helical" evidence="9">
    <location>
        <begin position="181"/>
        <end position="203"/>
    </location>
</feature>
<feature type="transmembrane region" description="Helical" evidence="9">
    <location>
        <begin position="106"/>
        <end position="135"/>
    </location>
</feature>
<feature type="transmembrane region" description="Helical" evidence="9">
    <location>
        <begin position="252"/>
        <end position="272"/>
    </location>
</feature>
<dbReference type="InterPro" id="IPR035906">
    <property type="entry name" value="MetI-like_sf"/>
</dbReference>
<feature type="transmembrane region" description="Helical" evidence="9">
    <location>
        <begin position="293"/>
        <end position="315"/>
    </location>
</feature>
<reference evidence="11 12" key="2">
    <citation type="submission" date="2006-07" db="EMBL/GenBank/DDBJ databases">
        <title>Sequencing of the draft genome and assembly of Chlorobium ferroxidans DSM 13031.</title>
        <authorList>
            <consortium name="US DOE Joint Genome Institute (JGI-PGF)"/>
            <person name="Copeland A."/>
            <person name="Lucas S."/>
            <person name="Lapidus A."/>
            <person name="Barry K."/>
            <person name="Glavina del Rio T."/>
            <person name="Dalin E."/>
            <person name="Tice H."/>
            <person name="Bruce D."/>
            <person name="Pitluck S."/>
            <person name="Richardson P."/>
        </authorList>
    </citation>
    <scope>NUCLEOTIDE SEQUENCE [LARGE SCALE GENOMIC DNA]</scope>
    <source>
        <strain evidence="11 12">DSM 13031</strain>
    </source>
</reference>
<dbReference type="PANTHER" id="PTHR30425">
    <property type="entry name" value="PHOSPHATE TRANSPORT SYSTEM PERMEASE PROTEIN PST"/>
    <property type="match status" value="1"/>
</dbReference>
<keyword evidence="7 9" id="KW-1133">Transmembrane helix</keyword>
<evidence type="ECO:0000256" key="8">
    <source>
        <dbReference type="ARBA" id="ARBA00023136"/>
    </source>
</evidence>
<dbReference type="GO" id="GO:0006817">
    <property type="term" value="P:phosphate ion transport"/>
    <property type="evidence" value="ECO:0007669"/>
    <property type="project" value="UniProtKB-KW"/>
</dbReference>
<evidence type="ECO:0000256" key="5">
    <source>
        <dbReference type="ARBA" id="ARBA00022592"/>
    </source>
</evidence>
<name>Q0YRI0_9CHLB</name>
<dbReference type="Pfam" id="PF00528">
    <property type="entry name" value="BPD_transp_1"/>
    <property type="match status" value="1"/>
</dbReference>
<dbReference type="Proteomes" id="UP000004162">
    <property type="component" value="Unassembled WGS sequence"/>
</dbReference>
<keyword evidence="12" id="KW-1185">Reference proteome</keyword>
<evidence type="ECO:0000256" key="2">
    <source>
        <dbReference type="ARBA" id="ARBA00007069"/>
    </source>
</evidence>
<dbReference type="Gene3D" id="1.10.3720.10">
    <property type="entry name" value="MetI-like"/>
    <property type="match status" value="2"/>
</dbReference>